<keyword evidence="2" id="KW-1185">Reference proteome</keyword>
<gene>
    <name evidence="1" type="primary">Dgri\GH21550</name>
    <name evidence="1" type="ORF">Dgri_GH21550</name>
</gene>
<dbReference type="AlphaFoldDB" id="B4J4F3"/>
<name>B4J4F3_DROGR</name>
<dbReference type="EMBL" id="CH916367">
    <property type="protein sequence ID" value="EDW01635.1"/>
    <property type="molecule type" value="Genomic_DNA"/>
</dbReference>
<proteinExistence type="predicted"/>
<dbReference type="Proteomes" id="UP000001070">
    <property type="component" value="Unassembled WGS sequence"/>
</dbReference>
<evidence type="ECO:0000313" key="1">
    <source>
        <dbReference type="EMBL" id="EDW01635.1"/>
    </source>
</evidence>
<dbReference type="OMA" id="MAHHIMQ"/>
<sequence length="63" mass="7744">MAHHIMQLLGQLVRQENERSMRENLERTLMMKNLTELNLQRQQQLLYQAQQQQHQQQQHQQHA</sequence>
<dbReference type="HOGENOM" id="CLU_208079_0_0_1"/>
<dbReference type="STRING" id="7222.B4J4F3"/>
<accession>B4J4F3</accession>
<reference evidence="1 2" key="1">
    <citation type="journal article" date="2007" name="Nature">
        <title>Evolution of genes and genomes on the Drosophila phylogeny.</title>
        <authorList>
            <consortium name="Drosophila 12 Genomes Consortium"/>
            <person name="Clark A.G."/>
            <person name="Eisen M.B."/>
            <person name="Smith D.R."/>
            <person name="Bergman C.M."/>
            <person name="Oliver B."/>
            <person name="Markow T.A."/>
            <person name="Kaufman T.C."/>
            <person name="Kellis M."/>
            <person name="Gelbart W."/>
            <person name="Iyer V.N."/>
            <person name="Pollard D.A."/>
            <person name="Sackton T.B."/>
            <person name="Larracuente A.M."/>
            <person name="Singh N.D."/>
            <person name="Abad J.P."/>
            <person name="Abt D.N."/>
            <person name="Adryan B."/>
            <person name="Aguade M."/>
            <person name="Akashi H."/>
            <person name="Anderson W.W."/>
            <person name="Aquadro C.F."/>
            <person name="Ardell D.H."/>
            <person name="Arguello R."/>
            <person name="Artieri C.G."/>
            <person name="Barbash D.A."/>
            <person name="Barker D."/>
            <person name="Barsanti P."/>
            <person name="Batterham P."/>
            <person name="Batzoglou S."/>
            <person name="Begun D."/>
            <person name="Bhutkar A."/>
            <person name="Blanco E."/>
            <person name="Bosak S.A."/>
            <person name="Bradley R.K."/>
            <person name="Brand A.D."/>
            <person name="Brent M.R."/>
            <person name="Brooks A.N."/>
            <person name="Brown R.H."/>
            <person name="Butlin R.K."/>
            <person name="Caggese C."/>
            <person name="Calvi B.R."/>
            <person name="Bernardo de Carvalho A."/>
            <person name="Caspi A."/>
            <person name="Castrezana S."/>
            <person name="Celniker S.E."/>
            <person name="Chang J.L."/>
            <person name="Chapple C."/>
            <person name="Chatterji S."/>
            <person name="Chinwalla A."/>
            <person name="Civetta A."/>
            <person name="Clifton S.W."/>
            <person name="Comeron J.M."/>
            <person name="Costello J.C."/>
            <person name="Coyne J.A."/>
            <person name="Daub J."/>
            <person name="David R.G."/>
            <person name="Delcher A.L."/>
            <person name="Delehaunty K."/>
            <person name="Do C.B."/>
            <person name="Ebling H."/>
            <person name="Edwards K."/>
            <person name="Eickbush T."/>
            <person name="Evans J.D."/>
            <person name="Filipski A."/>
            <person name="Findeiss S."/>
            <person name="Freyhult E."/>
            <person name="Fulton L."/>
            <person name="Fulton R."/>
            <person name="Garcia A.C."/>
            <person name="Gardiner A."/>
            <person name="Garfield D.A."/>
            <person name="Garvin B.E."/>
            <person name="Gibson G."/>
            <person name="Gilbert D."/>
            <person name="Gnerre S."/>
            <person name="Godfrey J."/>
            <person name="Good R."/>
            <person name="Gotea V."/>
            <person name="Gravely B."/>
            <person name="Greenberg A.J."/>
            <person name="Griffiths-Jones S."/>
            <person name="Gross S."/>
            <person name="Guigo R."/>
            <person name="Gustafson E.A."/>
            <person name="Haerty W."/>
            <person name="Hahn M.W."/>
            <person name="Halligan D.L."/>
            <person name="Halpern A.L."/>
            <person name="Halter G.M."/>
            <person name="Han M.V."/>
            <person name="Heger A."/>
            <person name="Hillier L."/>
            <person name="Hinrichs A.S."/>
            <person name="Holmes I."/>
            <person name="Hoskins R.A."/>
            <person name="Hubisz M.J."/>
            <person name="Hultmark D."/>
            <person name="Huntley M.A."/>
            <person name="Jaffe D.B."/>
            <person name="Jagadeeshan S."/>
            <person name="Jeck W.R."/>
            <person name="Johnson J."/>
            <person name="Jones C.D."/>
            <person name="Jordan W.C."/>
            <person name="Karpen G.H."/>
            <person name="Kataoka E."/>
            <person name="Keightley P.D."/>
            <person name="Kheradpour P."/>
            <person name="Kirkness E.F."/>
            <person name="Koerich L.B."/>
            <person name="Kristiansen K."/>
            <person name="Kudrna D."/>
            <person name="Kulathinal R.J."/>
            <person name="Kumar S."/>
            <person name="Kwok R."/>
            <person name="Lander E."/>
            <person name="Langley C.H."/>
            <person name="Lapoint R."/>
            <person name="Lazzaro B.P."/>
            <person name="Lee S.J."/>
            <person name="Levesque L."/>
            <person name="Li R."/>
            <person name="Lin C.F."/>
            <person name="Lin M.F."/>
            <person name="Lindblad-Toh K."/>
            <person name="Llopart A."/>
            <person name="Long M."/>
            <person name="Low L."/>
            <person name="Lozovsky E."/>
            <person name="Lu J."/>
            <person name="Luo M."/>
            <person name="Machado C.A."/>
            <person name="Makalowski W."/>
            <person name="Marzo M."/>
            <person name="Matsuda M."/>
            <person name="Matzkin L."/>
            <person name="McAllister B."/>
            <person name="McBride C.S."/>
            <person name="McKernan B."/>
            <person name="McKernan K."/>
            <person name="Mendez-Lago M."/>
            <person name="Minx P."/>
            <person name="Mollenhauer M.U."/>
            <person name="Montooth K."/>
            <person name="Mount S.M."/>
            <person name="Mu X."/>
            <person name="Myers E."/>
            <person name="Negre B."/>
            <person name="Newfeld S."/>
            <person name="Nielsen R."/>
            <person name="Noor M.A."/>
            <person name="O'Grady P."/>
            <person name="Pachter L."/>
            <person name="Papaceit M."/>
            <person name="Parisi M.J."/>
            <person name="Parisi M."/>
            <person name="Parts L."/>
            <person name="Pedersen J.S."/>
            <person name="Pesole G."/>
            <person name="Phillippy A.M."/>
            <person name="Ponting C.P."/>
            <person name="Pop M."/>
            <person name="Porcelli D."/>
            <person name="Powell J.R."/>
            <person name="Prohaska S."/>
            <person name="Pruitt K."/>
            <person name="Puig M."/>
            <person name="Quesneville H."/>
            <person name="Ram K.R."/>
            <person name="Rand D."/>
            <person name="Rasmussen M.D."/>
            <person name="Reed L.K."/>
            <person name="Reenan R."/>
            <person name="Reily A."/>
            <person name="Remington K.A."/>
            <person name="Rieger T.T."/>
            <person name="Ritchie M.G."/>
            <person name="Robin C."/>
            <person name="Rogers Y.H."/>
            <person name="Rohde C."/>
            <person name="Rozas J."/>
            <person name="Rubenfield M.J."/>
            <person name="Ruiz A."/>
            <person name="Russo S."/>
            <person name="Salzberg S.L."/>
            <person name="Sanchez-Gracia A."/>
            <person name="Saranga D.J."/>
            <person name="Sato H."/>
            <person name="Schaeffer S.W."/>
            <person name="Schatz M.C."/>
            <person name="Schlenke T."/>
            <person name="Schwartz R."/>
            <person name="Segarra C."/>
            <person name="Singh R.S."/>
            <person name="Sirot L."/>
            <person name="Sirota M."/>
            <person name="Sisneros N.B."/>
            <person name="Smith C.D."/>
            <person name="Smith T.F."/>
            <person name="Spieth J."/>
            <person name="Stage D.E."/>
            <person name="Stark A."/>
            <person name="Stephan W."/>
            <person name="Strausberg R.L."/>
            <person name="Strempel S."/>
            <person name="Sturgill D."/>
            <person name="Sutton G."/>
            <person name="Sutton G.G."/>
            <person name="Tao W."/>
            <person name="Teichmann S."/>
            <person name="Tobari Y.N."/>
            <person name="Tomimura Y."/>
            <person name="Tsolas J.M."/>
            <person name="Valente V.L."/>
            <person name="Venter E."/>
            <person name="Venter J.C."/>
            <person name="Vicario S."/>
            <person name="Vieira F.G."/>
            <person name="Vilella A.J."/>
            <person name="Villasante A."/>
            <person name="Walenz B."/>
            <person name="Wang J."/>
            <person name="Wasserman M."/>
            <person name="Watts T."/>
            <person name="Wilson D."/>
            <person name="Wilson R.K."/>
            <person name="Wing R.A."/>
            <person name="Wolfner M.F."/>
            <person name="Wong A."/>
            <person name="Wong G.K."/>
            <person name="Wu C.I."/>
            <person name="Wu G."/>
            <person name="Yamamoto D."/>
            <person name="Yang H.P."/>
            <person name="Yang S.P."/>
            <person name="Yorke J.A."/>
            <person name="Yoshida K."/>
            <person name="Zdobnov E."/>
            <person name="Zhang P."/>
            <person name="Zhang Y."/>
            <person name="Zimin A.V."/>
            <person name="Baldwin J."/>
            <person name="Abdouelleil A."/>
            <person name="Abdulkadir J."/>
            <person name="Abebe A."/>
            <person name="Abera B."/>
            <person name="Abreu J."/>
            <person name="Acer S.C."/>
            <person name="Aftuck L."/>
            <person name="Alexander A."/>
            <person name="An P."/>
            <person name="Anderson E."/>
            <person name="Anderson S."/>
            <person name="Arachi H."/>
            <person name="Azer M."/>
            <person name="Bachantsang P."/>
            <person name="Barry A."/>
            <person name="Bayul T."/>
            <person name="Berlin A."/>
            <person name="Bessette D."/>
            <person name="Bloom T."/>
            <person name="Blye J."/>
            <person name="Boguslavskiy L."/>
            <person name="Bonnet C."/>
            <person name="Boukhgalter B."/>
            <person name="Bourzgui I."/>
            <person name="Brown A."/>
            <person name="Cahill P."/>
            <person name="Channer S."/>
            <person name="Cheshatsang Y."/>
            <person name="Chuda L."/>
            <person name="Citroen M."/>
            <person name="Collymore A."/>
            <person name="Cooke P."/>
            <person name="Costello M."/>
            <person name="D'Aco K."/>
            <person name="Daza R."/>
            <person name="De Haan G."/>
            <person name="DeGray S."/>
            <person name="DeMaso C."/>
            <person name="Dhargay N."/>
            <person name="Dooley K."/>
            <person name="Dooley E."/>
            <person name="Doricent M."/>
            <person name="Dorje P."/>
            <person name="Dorjee K."/>
            <person name="Dupes A."/>
            <person name="Elong R."/>
            <person name="Falk J."/>
            <person name="Farina A."/>
            <person name="Faro S."/>
            <person name="Ferguson D."/>
            <person name="Fisher S."/>
            <person name="Foley C.D."/>
            <person name="Franke A."/>
            <person name="Friedrich D."/>
            <person name="Gadbois L."/>
            <person name="Gearin G."/>
            <person name="Gearin C.R."/>
            <person name="Giannoukos G."/>
            <person name="Goode T."/>
            <person name="Graham J."/>
            <person name="Grandbois E."/>
            <person name="Grewal S."/>
            <person name="Gyaltsen K."/>
            <person name="Hafez N."/>
            <person name="Hagos B."/>
            <person name="Hall J."/>
            <person name="Henson C."/>
            <person name="Hollinger A."/>
            <person name="Honan T."/>
            <person name="Huard M.D."/>
            <person name="Hughes L."/>
            <person name="Hurhula B."/>
            <person name="Husby M.E."/>
            <person name="Kamat A."/>
            <person name="Kanga B."/>
            <person name="Kashin S."/>
            <person name="Khazanovich D."/>
            <person name="Kisner P."/>
            <person name="Lance K."/>
            <person name="Lara M."/>
            <person name="Lee W."/>
            <person name="Lennon N."/>
            <person name="Letendre F."/>
            <person name="LeVine R."/>
            <person name="Lipovsky A."/>
            <person name="Liu X."/>
            <person name="Liu J."/>
            <person name="Liu S."/>
            <person name="Lokyitsang T."/>
            <person name="Lokyitsang Y."/>
            <person name="Lubonja R."/>
            <person name="Lui A."/>
            <person name="MacDonald P."/>
            <person name="Magnisalis V."/>
            <person name="Maru K."/>
            <person name="Matthews C."/>
            <person name="McCusker W."/>
            <person name="McDonough S."/>
            <person name="Mehta T."/>
            <person name="Meldrim J."/>
            <person name="Meneus L."/>
            <person name="Mihai O."/>
            <person name="Mihalev A."/>
            <person name="Mihova T."/>
            <person name="Mittelman R."/>
            <person name="Mlenga V."/>
            <person name="Montmayeur A."/>
            <person name="Mulrain L."/>
            <person name="Navidi A."/>
            <person name="Naylor J."/>
            <person name="Negash T."/>
            <person name="Nguyen T."/>
            <person name="Nguyen N."/>
            <person name="Nicol R."/>
            <person name="Norbu C."/>
            <person name="Norbu N."/>
            <person name="Novod N."/>
            <person name="O'Neill B."/>
            <person name="Osman S."/>
            <person name="Markiewicz E."/>
            <person name="Oyono O.L."/>
            <person name="Patti C."/>
            <person name="Phunkhang P."/>
            <person name="Pierre F."/>
            <person name="Priest M."/>
            <person name="Raghuraman S."/>
            <person name="Rege F."/>
            <person name="Reyes R."/>
            <person name="Rise C."/>
            <person name="Rogov P."/>
            <person name="Ross K."/>
            <person name="Ryan E."/>
            <person name="Settipalli S."/>
            <person name="Shea T."/>
            <person name="Sherpa N."/>
            <person name="Shi L."/>
            <person name="Shih D."/>
            <person name="Sparrow T."/>
            <person name="Spaulding J."/>
            <person name="Stalker J."/>
            <person name="Stange-Thomann N."/>
            <person name="Stavropoulos S."/>
            <person name="Stone C."/>
            <person name="Strader C."/>
            <person name="Tesfaye S."/>
            <person name="Thomson T."/>
            <person name="Thoulutsang Y."/>
            <person name="Thoulutsang D."/>
            <person name="Topham K."/>
            <person name="Topping I."/>
            <person name="Tsamla T."/>
            <person name="Vassiliev H."/>
            <person name="Vo A."/>
            <person name="Wangchuk T."/>
            <person name="Wangdi T."/>
            <person name="Weiand M."/>
            <person name="Wilkinson J."/>
            <person name="Wilson A."/>
            <person name="Yadav S."/>
            <person name="Young G."/>
            <person name="Yu Q."/>
            <person name="Zembek L."/>
            <person name="Zhong D."/>
            <person name="Zimmer A."/>
            <person name="Zwirko Z."/>
            <person name="Jaffe D.B."/>
            <person name="Alvarez P."/>
            <person name="Brockman W."/>
            <person name="Butler J."/>
            <person name="Chin C."/>
            <person name="Gnerre S."/>
            <person name="Grabherr M."/>
            <person name="Kleber M."/>
            <person name="Mauceli E."/>
            <person name="MacCallum I."/>
        </authorList>
    </citation>
    <scope>NUCLEOTIDE SEQUENCE [LARGE SCALE GENOMIC DNA]</scope>
    <source>
        <strain evidence="2">Tucson 15287-2541.00</strain>
    </source>
</reference>
<dbReference type="eggNOG" id="ENOG502TCEG">
    <property type="taxonomic scope" value="Eukaryota"/>
</dbReference>
<organism evidence="2">
    <name type="scientific">Drosophila grimshawi</name>
    <name type="common">Hawaiian fruit fly</name>
    <name type="synonym">Idiomyia grimshawi</name>
    <dbReference type="NCBI Taxonomy" id="7222"/>
    <lineage>
        <taxon>Eukaryota</taxon>
        <taxon>Metazoa</taxon>
        <taxon>Ecdysozoa</taxon>
        <taxon>Arthropoda</taxon>
        <taxon>Hexapoda</taxon>
        <taxon>Insecta</taxon>
        <taxon>Pterygota</taxon>
        <taxon>Neoptera</taxon>
        <taxon>Endopterygota</taxon>
        <taxon>Diptera</taxon>
        <taxon>Brachycera</taxon>
        <taxon>Muscomorpha</taxon>
        <taxon>Ephydroidea</taxon>
        <taxon>Drosophilidae</taxon>
        <taxon>Drosophila</taxon>
        <taxon>Hawaiian Drosophila</taxon>
    </lineage>
</organism>
<dbReference type="InParanoid" id="B4J4F3"/>
<protein>
    <submittedName>
        <fullName evidence="1">GH21550</fullName>
    </submittedName>
</protein>
<evidence type="ECO:0000313" key="2">
    <source>
        <dbReference type="Proteomes" id="UP000001070"/>
    </source>
</evidence>